<keyword evidence="2" id="KW-1185">Reference proteome</keyword>
<sequence>MDSRTSTQVFPEDLPTLPTYWATAVESLQGGVDHWLDLHSDTEDDGRSPNIYGVD</sequence>
<protein>
    <submittedName>
        <fullName evidence="1">Uncharacterized protein</fullName>
    </submittedName>
</protein>
<dbReference type="AlphaFoldDB" id="A0A8J5IVM1"/>
<accession>A0A8J5IVM1</accession>
<dbReference type="Proteomes" id="UP000709295">
    <property type="component" value="Unassembled WGS sequence"/>
</dbReference>
<evidence type="ECO:0000313" key="1">
    <source>
        <dbReference type="EMBL" id="KAG6970014.1"/>
    </source>
</evidence>
<gene>
    <name evidence="1" type="ORF">JG688_00005069</name>
</gene>
<name>A0A8J5IVM1_9STRA</name>
<evidence type="ECO:0000313" key="2">
    <source>
        <dbReference type="Proteomes" id="UP000709295"/>
    </source>
</evidence>
<dbReference type="EMBL" id="JAENGY010000194">
    <property type="protein sequence ID" value="KAG6970014.1"/>
    <property type="molecule type" value="Genomic_DNA"/>
</dbReference>
<proteinExistence type="predicted"/>
<organism evidence="1 2">
    <name type="scientific">Phytophthora aleatoria</name>
    <dbReference type="NCBI Taxonomy" id="2496075"/>
    <lineage>
        <taxon>Eukaryota</taxon>
        <taxon>Sar</taxon>
        <taxon>Stramenopiles</taxon>
        <taxon>Oomycota</taxon>
        <taxon>Peronosporomycetes</taxon>
        <taxon>Peronosporales</taxon>
        <taxon>Peronosporaceae</taxon>
        <taxon>Phytophthora</taxon>
    </lineage>
</organism>
<comment type="caution">
    <text evidence="1">The sequence shown here is derived from an EMBL/GenBank/DDBJ whole genome shotgun (WGS) entry which is preliminary data.</text>
</comment>
<reference evidence="1" key="1">
    <citation type="submission" date="2021-01" db="EMBL/GenBank/DDBJ databases">
        <title>Phytophthora aleatoria, a newly-described species from Pinus radiata is distinct from Phytophthora cactorum isolates based on comparative genomics.</title>
        <authorList>
            <person name="Mcdougal R."/>
            <person name="Panda P."/>
            <person name="Williams N."/>
            <person name="Studholme D.J."/>
        </authorList>
    </citation>
    <scope>NUCLEOTIDE SEQUENCE</scope>
    <source>
        <strain evidence="1">NZFS 4037</strain>
    </source>
</reference>